<dbReference type="SMART" id="SM00382">
    <property type="entry name" value="AAA"/>
    <property type="match status" value="1"/>
</dbReference>
<evidence type="ECO:0000256" key="4">
    <source>
        <dbReference type="ARBA" id="ARBA00022475"/>
    </source>
</evidence>
<dbReference type="NCBIfam" id="TIGR01727">
    <property type="entry name" value="oligo_HPY"/>
    <property type="match status" value="1"/>
</dbReference>
<dbReference type="InterPro" id="IPR003439">
    <property type="entry name" value="ABC_transporter-like_ATP-bd"/>
</dbReference>
<evidence type="ECO:0000256" key="7">
    <source>
        <dbReference type="ARBA" id="ARBA00023136"/>
    </source>
</evidence>
<dbReference type="PROSITE" id="PS00211">
    <property type="entry name" value="ABC_TRANSPORTER_1"/>
    <property type="match status" value="1"/>
</dbReference>
<dbReference type="RefSeq" id="WP_188914998.1">
    <property type="nucleotide sequence ID" value="NZ_BMMF01000013.1"/>
</dbReference>
<dbReference type="EMBL" id="BMMF01000013">
    <property type="protein sequence ID" value="GGK48746.1"/>
    <property type="molecule type" value="Genomic_DNA"/>
</dbReference>
<dbReference type="GO" id="GO:0055085">
    <property type="term" value="P:transmembrane transport"/>
    <property type="evidence" value="ECO:0007669"/>
    <property type="project" value="UniProtKB-ARBA"/>
</dbReference>
<evidence type="ECO:0000256" key="6">
    <source>
        <dbReference type="ARBA" id="ARBA00022840"/>
    </source>
</evidence>
<keyword evidence="6 9" id="KW-0067">ATP-binding</keyword>
<dbReference type="AlphaFoldDB" id="A0A917QG03"/>
<dbReference type="InterPro" id="IPR027417">
    <property type="entry name" value="P-loop_NTPase"/>
</dbReference>
<evidence type="ECO:0000256" key="2">
    <source>
        <dbReference type="ARBA" id="ARBA00005417"/>
    </source>
</evidence>
<comment type="similarity">
    <text evidence="2">Belongs to the ABC transporter superfamily.</text>
</comment>
<dbReference type="FunFam" id="3.40.50.300:FF:000016">
    <property type="entry name" value="Oligopeptide ABC transporter ATP-binding component"/>
    <property type="match status" value="1"/>
</dbReference>
<evidence type="ECO:0000313" key="10">
    <source>
        <dbReference type="Proteomes" id="UP000600449"/>
    </source>
</evidence>
<dbReference type="GO" id="GO:0015833">
    <property type="term" value="P:peptide transport"/>
    <property type="evidence" value="ECO:0007669"/>
    <property type="project" value="InterPro"/>
</dbReference>
<dbReference type="PROSITE" id="PS50893">
    <property type="entry name" value="ABC_TRANSPORTER_2"/>
    <property type="match status" value="1"/>
</dbReference>
<dbReference type="GO" id="GO:0005886">
    <property type="term" value="C:plasma membrane"/>
    <property type="evidence" value="ECO:0007669"/>
    <property type="project" value="UniProtKB-SubCell"/>
</dbReference>
<evidence type="ECO:0000259" key="8">
    <source>
        <dbReference type="PROSITE" id="PS50893"/>
    </source>
</evidence>
<evidence type="ECO:0000313" key="9">
    <source>
        <dbReference type="EMBL" id="GGK48746.1"/>
    </source>
</evidence>
<dbReference type="InterPro" id="IPR003593">
    <property type="entry name" value="AAA+_ATPase"/>
</dbReference>
<evidence type="ECO:0000256" key="1">
    <source>
        <dbReference type="ARBA" id="ARBA00004417"/>
    </source>
</evidence>
<dbReference type="InterPro" id="IPR013563">
    <property type="entry name" value="Oligopep_ABC_C"/>
</dbReference>
<keyword evidence="10" id="KW-1185">Reference proteome</keyword>
<reference evidence="9 10" key="1">
    <citation type="journal article" date="2014" name="Int. J. Syst. Evol. Microbiol.">
        <title>Complete genome sequence of Corynebacterium casei LMG S-19264T (=DSM 44701T), isolated from a smear-ripened cheese.</title>
        <authorList>
            <consortium name="US DOE Joint Genome Institute (JGI-PGF)"/>
            <person name="Walter F."/>
            <person name="Albersmeier A."/>
            <person name="Kalinowski J."/>
            <person name="Ruckert C."/>
        </authorList>
    </citation>
    <scope>NUCLEOTIDE SEQUENCE [LARGE SCALE GENOMIC DNA]</scope>
    <source>
        <strain evidence="9 10">CGMCC 1.9161</strain>
    </source>
</reference>
<name>A0A917QG03_9HYPH</name>
<protein>
    <submittedName>
        <fullName evidence="9">ABC transporter ATP-binding protein</fullName>
    </submittedName>
</protein>
<sequence length="325" mass="34679">MTRLPETSPTEPILSVEGLSLDLRGTPLVEDVSFSIAPGEMLGLVGESGCGKSVTALSIMRLLPTPPIAISGGRILFEGTDLAGLPEAQMRRLRGRRMGMIFQEPMTALNPVFTIGSQIAEPLRIHEGLSERAALERAAELLARVGLPSPRTQLARYPHQLSGGQRQRVMIAMALACGPRLLVADEPTTALDVTVQAQILALVDGLRRDMGLACLLITHDLGVVAEICERVCVMYAGRIVEAGPIADALGAPRHRYTRALVETIPLSNPPGRPLPSIPGNVPPPGARPRGCAFADRCSAALDRCRAETPPWTMDGARGFACWNPA</sequence>
<comment type="subcellular location">
    <subcellularLocation>
        <location evidence="1">Cell inner membrane</location>
        <topology evidence="1">Peripheral membrane protein</topology>
    </subcellularLocation>
</comment>
<keyword evidence="5" id="KW-0547">Nucleotide-binding</keyword>
<keyword evidence="7" id="KW-0472">Membrane</keyword>
<keyword evidence="4" id="KW-1003">Cell membrane</keyword>
<organism evidence="9 10">
    <name type="scientific">Salinarimonas ramus</name>
    <dbReference type="NCBI Taxonomy" id="690164"/>
    <lineage>
        <taxon>Bacteria</taxon>
        <taxon>Pseudomonadati</taxon>
        <taxon>Pseudomonadota</taxon>
        <taxon>Alphaproteobacteria</taxon>
        <taxon>Hyphomicrobiales</taxon>
        <taxon>Salinarimonadaceae</taxon>
        <taxon>Salinarimonas</taxon>
    </lineage>
</organism>
<dbReference type="InterPro" id="IPR050388">
    <property type="entry name" value="ABC_Ni/Peptide_Import"/>
</dbReference>
<dbReference type="GO" id="GO:0016887">
    <property type="term" value="F:ATP hydrolysis activity"/>
    <property type="evidence" value="ECO:0007669"/>
    <property type="project" value="InterPro"/>
</dbReference>
<dbReference type="SUPFAM" id="SSF52540">
    <property type="entry name" value="P-loop containing nucleoside triphosphate hydrolases"/>
    <property type="match status" value="1"/>
</dbReference>
<dbReference type="Pfam" id="PF00005">
    <property type="entry name" value="ABC_tran"/>
    <property type="match status" value="1"/>
</dbReference>
<dbReference type="Gene3D" id="3.40.50.300">
    <property type="entry name" value="P-loop containing nucleotide triphosphate hydrolases"/>
    <property type="match status" value="1"/>
</dbReference>
<accession>A0A917QG03</accession>
<evidence type="ECO:0000256" key="5">
    <source>
        <dbReference type="ARBA" id="ARBA00022741"/>
    </source>
</evidence>
<dbReference type="CDD" id="cd03257">
    <property type="entry name" value="ABC_NikE_OppD_transporters"/>
    <property type="match status" value="1"/>
</dbReference>
<dbReference type="Pfam" id="PF08352">
    <property type="entry name" value="oligo_HPY"/>
    <property type="match status" value="1"/>
</dbReference>
<gene>
    <name evidence="9" type="ORF">GCM10011322_39710</name>
</gene>
<proteinExistence type="inferred from homology"/>
<dbReference type="PANTHER" id="PTHR43297">
    <property type="entry name" value="OLIGOPEPTIDE TRANSPORT ATP-BINDING PROTEIN APPD"/>
    <property type="match status" value="1"/>
</dbReference>
<keyword evidence="3" id="KW-0813">Transport</keyword>
<comment type="caution">
    <text evidence="9">The sequence shown here is derived from an EMBL/GenBank/DDBJ whole genome shotgun (WGS) entry which is preliminary data.</text>
</comment>
<dbReference type="InterPro" id="IPR017871">
    <property type="entry name" value="ABC_transporter-like_CS"/>
</dbReference>
<feature type="domain" description="ABC transporter" evidence="8">
    <location>
        <begin position="14"/>
        <end position="261"/>
    </location>
</feature>
<dbReference type="Proteomes" id="UP000600449">
    <property type="component" value="Unassembled WGS sequence"/>
</dbReference>
<evidence type="ECO:0000256" key="3">
    <source>
        <dbReference type="ARBA" id="ARBA00022448"/>
    </source>
</evidence>
<dbReference type="GO" id="GO:0005524">
    <property type="term" value="F:ATP binding"/>
    <property type="evidence" value="ECO:0007669"/>
    <property type="project" value="UniProtKB-KW"/>
</dbReference>
<dbReference type="PANTHER" id="PTHR43297:SF2">
    <property type="entry name" value="DIPEPTIDE TRANSPORT ATP-BINDING PROTEIN DPPD"/>
    <property type="match status" value="1"/>
</dbReference>